<comment type="caution">
    <text evidence="11">The sequence shown here is derived from an EMBL/GenBank/DDBJ whole genome shotgun (WGS) entry which is preliminary data.</text>
</comment>
<sequence>MLNLSITKTRMHWLLACTFAMRLVGVSSGVDVQGPSVSPSPPSCDSIIYDMIDCVEFLTDGSNVTTPSPACCFGFQTVLKADCVCQALKSSQDLGIAVNLTRAVALPPACGVSNAPPISKCGMSLPPRAAPPYPPPPQPIPALPPTRIAPSPSAPITPITPGAHSPAPMWPSGGGGVAPAPATKKSAANSMTNCFGIVTGLVVASISYVLV</sequence>
<dbReference type="GO" id="GO:0098552">
    <property type="term" value="C:side of membrane"/>
    <property type="evidence" value="ECO:0007669"/>
    <property type="project" value="UniProtKB-KW"/>
</dbReference>
<accession>A0AAN8VY12</accession>
<dbReference type="InterPro" id="IPR016140">
    <property type="entry name" value="Bifunc_inhib/LTP/seed_store"/>
</dbReference>
<name>A0AAN8VY12_9MAGN</name>
<evidence type="ECO:0000256" key="1">
    <source>
        <dbReference type="ARBA" id="ARBA00004609"/>
    </source>
</evidence>
<dbReference type="CDD" id="cd00010">
    <property type="entry name" value="AAI_LTSS"/>
    <property type="match status" value="1"/>
</dbReference>
<protein>
    <submittedName>
        <fullName evidence="11">Bifunctional inhibitor/plant lipid transfer protein/seed storage helical domain</fullName>
    </submittedName>
</protein>
<keyword evidence="8" id="KW-0449">Lipoprotein</keyword>
<organism evidence="11 12">
    <name type="scientific">Dillenia turbinata</name>
    <dbReference type="NCBI Taxonomy" id="194707"/>
    <lineage>
        <taxon>Eukaryota</taxon>
        <taxon>Viridiplantae</taxon>
        <taxon>Streptophyta</taxon>
        <taxon>Embryophyta</taxon>
        <taxon>Tracheophyta</taxon>
        <taxon>Spermatophyta</taxon>
        <taxon>Magnoliopsida</taxon>
        <taxon>eudicotyledons</taxon>
        <taxon>Gunneridae</taxon>
        <taxon>Pentapetalae</taxon>
        <taxon>Dilleniales</taxon>
        <taxon>Dilleniaceae</taxon>
        <taxon>Dillenia</taxon>
    </lineage>
</organism>
<proteinExistence type="inferred from homology"/>
<evidence type="ECO:0000256" key="4">
    <source>
        <dbReference type="ARBA" id="ARBA00022622"/>
    </source>
</evidence>
<evidence type="ECO:0000313" key="11">
    <source>
        <dbReference type="EMBL" id="KAK6938181.1"/>
    </source>
</evidence>
<dbReference type="AlphaFoldDB" id="A0AAN8VY12"/>
<dbReference type="Proteomes" id="UP001370490">
    <property type="component" value="Unassembled WGS sequence"/>
</dbReference>
<keyword evidence="5 9" id="KW-0732">Signal</keyword>
<keyword evidence="12" id="KW-1185">Reference proteome</keyword>
<comment type="similarity">
    <text evidence="2">Belongs to the plant LTP family.</text>
</comment>
<keyword evidence="6" id="KW-1015">Disulfide bond</keyword>
<dbReference type="EMBL" id="JBAMMX010000006">
    <property type="protein sequence ID" value="KAK6938181.1"/>
    <property type="molecule type" value="Genomic_DNA"/>
</dbReference>
<reference evidence="11 12" key="1">
    <citation type="submission" date="2023-12" db="EMBL/GenBank/DDBJ databases">
        <title>A high-quality genome assembly for Dillenia turbinata (Dilleniales).</title>
        <authorList>
            <person name="Chanderbali A."/>
        </authorList>
    </citation>
    <scope>NUCLEOTIDE SEQUENCE [LARGE SCALE GENOMIC DNA]</scope>
    <source>
        <strain evidence="11">LSX21</strain>
        <tissue evidence="11">Leaf</tissue>
    </source>
</reference>
<evidence type="ECO:0000313" key="12">
    <source>
        <dbReference type="Proteomes" id="UP001370490"/>
    </source>
</evidence>
<dbReference type="InterPro" id="IPR043325">
    <property type="entry name" value="LTSS"/>
</dbReference>
<dbReference type="PANTHER" id="PTHR33044">
    <property type="entry name" value="BIFUNCTIONAL INHIBITOR/LIPID-TRANSFER PROTEIN/SEED STORAGE 2S ALBUMIN SUPERFAMILY PROTEIN-RELATED"/>
    <property type="match status" value="1"/>
</dbReference>
<feature type="chain" id="PRO_5042883454" evidence="9">
    <location>
        <begin position="30"/>
        <end position="211"/>
    </location>
</feature>
<keyword evidence="7" id="KW-0325">Glycoprotein</keyword>
<evidence type="ECO:0000256" key="3">
    <source>
        <dbReference type="ARBA" id="ARBA00022475"/>
    </source>
</evidence>
<evidence type="ECO:0000256" key="8">
    <source>
        <dbReference type="ARBA" id="ARBA00023288"/>
    </source>
</evidence>
<comment type="subcellular location">
    <subcellularLocation>
        <location evidence="1">Cell membrane</location>
        <topology evidence="1">Lipid-anchor</topology>
        <topology evidence="1">GPI-anchor</topology>
    </subcellularLocation>
</comment>
<evidence type="ECO:0000256" key="7">
    <source>
        <dbReference type="ARBA" id="ARBA00023180"/>
    </source>
</evidence>
<dbReference type="Pfam" id="PF14368">
    <property type="entry name" value="LTP_2"/>
    <property type="match status" value="1"/>
</dbReference>
<dbReference type="InterPro" id="IPR036312">
    <property type="entry name" value="Bifun_inhib/LTP/seed_sf"/>
</dbReference>
<feature type="signal peptide" evidence="9">
    <location>
        <begin position="1"/>
        <end position="29"/>
    </location>
</feature>
<evidence type="ECO:0000256" key="9">
    <source>
        <dbReference type="SAM" id="SignalP"/>
    </source>
</evidence>
<keyword evidence="4" id="KW-0472">Membrane</keyword>
<evidence type="ECO:0000259" key="10">
    <source>
        <dbReference type="SMART" id="SM00499"/>
    </source>
</evidence>
<dbReference type="GO" id="GO:0005886">
    <property type="term" value="C:plasma membrane"/>
    <property type="evidence" value="ECO:0007669"/>
    <property type="project" value="UniProtKB-SubCell"/>
</dbReference>
<keyword evidence="3" id="KW-1003">Cell membrane</keyword>
<gene>
    <name evidence="11" type="ORF">RJ641_031689</name>
</gene>
<evidence type="ECO:0000256" key="6">
    <source>
        <dbReference type="ARBA" id="ARBA00023157"/>
    </source>
</evidence>
<dbReference type="SUPFAM" id="SSF47699">
    <property type="entry name" value="Bifunctional inhibitor/lipid-transfer protein/seed storage 2S albumin"/>
    <property type="match status" value="1"/>
</dbReference>
<dbReference type="Gene3D" id="1.10.110.10">
    <property type="entry name" value="Plant lipid-transfer and hydrophobic proteins"/>
    <property type="match status" value="1"/>
</dbReference>
<evidence type="ECO:0000256" key="2">
    <source>
        <dbReference type="ARBA" id="ARBA00009748"/>
    </source>
</evidence>
<feature type="domain" description="Bifunctional inhibitor/plant lipid transfer protein/seed storage helical" evidence="10">
    <location>
        <begin position="44"/>
        <end position="121"/>
    </location>
</feature>
<keyword evidence="4" id="KW-0336">GPI-anchor</keyword>
<evidence type="ECO:0000256" key="5">
    <source>
        <dbReference type="ARBA" id="ARBA00022729"/>
    </source>
</evidence>
<dbReference type="SMART" id="SM00499">
    <property type="entry name" value="AAI"/>
    <property type="match status" value="1"/>
</dbReference>